<sequence>MTSGAVEDMVFLVLTDPSDVAAEEEGEPEEITVLTSEIHSWDVPRLLHSRVVRVHASRSDLIQGSSYFRSLLGGSFSESGFSHVSVQFNLRAAISVLQCLCGCPVDVEPENFLLLLEGALFFGVEVLLSECKAWFQNVTSIRAVHSLQISVDAVIEIWNYSVEHGISFVSEMCTAYLAQNFVVIGSEKQLCEALLLWVSGNGKSSRWSFASEKDHINILKKVRVMLLPLAYSAGKRRSYYFSSLAKESINAIFDLMGEIPTRLSRAISYNNSNLKIRLTQYSEKVDLSGCVHLMVDLLYLAVLPSDMDSVSRRQMIQTLIEDSHQFGANYHISRKLPMPLTFIFVSEVDMSKCPNLHFGALINFLCVSFPSLQILKLSYCSHFKIEDLFFLLQNCPSINDLDLTVDISHIIPTQVSVSSTNSEEYQALGVSPYTRLQHQSMMSRIAKLTLEGRTDLDGKIQKDIKCCLEISDCIYIQYAFFFFLLLLTPSEICVFLLCLNYF</sequence>
<keyword evidence="2" id="KW-0472">Membrane</keyword>
<organism evidence="3 4">
    <name type="scientific">Colocasia esculenta</name>
    <name type="common">Wild taro</name>
    <name type="synonym">Arum esculentum</name>
    <dbReference type="NCBI Taxonomy" id="4460"/>
    <lineage>
        <taxon>Eukaryota</taxon>
        <taxon>Viridiplantae</taxon>
        <taxon>Streptophyta</taxon>
        <taxon>Embryophyta</taxon>
        <taxon>Tracheophyta</taxon>
        <taxon>Spermatophyta</taxon>
        <taxon>Magnoliopsida</taxon>
        <taxon>Liliopsida</taxon>
        <taxon>Araceae</taxon>
        <taxon>Aroideae</taxon>
        <taxon>Colocasieae</taxon>
        <taxon>Colocasia</taxon>
    </lineage>
</organism>
<reference evidence="3" key="1">
    <citation type="submission" date="2017-07" db="EMBL/GenBank/DDBJ databases">
        <title>Taro Niue Genome Assembly and Annotation.</title>
        <authorList>
            <person name="Atibalentja N."/>
            <person name="Keating K."/>
            <person name="Fields C.J."/>
        </authorList>
    </citation>
    <scope>NUCLEOTIDE SEQUENCE</scope>
    <source>
        <strain evidence="3">Niue_2</strain>
        <tissue evidence="3">Leaf</tissue>
    </source>
</reference>
<dbReference type="EMBL" id="NMUH01000319">
    <property type="protein sequence ID" value="MQL76824.1"/>
    <property type="molecule type" value="Genomic_DNA"/>
</dbReference>
<comment type="caution">
    <text evidence="3">The sequence shown here is derived from an EMBL/GenBank/DDBJ whole genome shotgun (WGS) entry which is preliminary data.</text>
</comment>
<dbReference type="SUPFAM" id="SSF52047">
    <property type="entry name" value="RNI-like"/>
    <property type="match status" value="1"/>
</dbReference>
<dbReference type="InterPro" id="IPR032675">
    <property type="entry name" value="LRR_dom_sf"/>
</dbReference>
<dbReference type="OrthoDB" id="775260at2759"/>
<keyword evidence="4" id="KW-1185">Reference proteome</keyword>
<protein>
    <recommendedName>
        <fullName evidence="5">BTB/POZ domain-containing protein FBL11</fullName>
    </recommendedName>
</protein>
<gene>
    <name evidence="3" type="ORF">Taro_009226</name>
</gene>
<evidence type="ECO:0000313" key="3">
    <source>
        <dbReference type="EMBL" id="MQL76824.1"/>
    </source>
</evidence>
<keyword evidence="2" id="KW-0812">Transmembrane</keyword>
<comment type="pathway">
    <text evidence="1">Protein modification; protein ubiquitination.</text>
</comment>
<dbReference type="InterPro" id="IPR011333">
    <property type="entry name" value="SKP1/BTB/POZ_sf"/>
</dbReference>
<dbReference type="AlphaFoldDB" id="A0A843U549"/>
<accession>A0A843U549</accession>
<evidence type="ECO:0000256" key="2">
    <source>
        <dbReference type="SAM" id="Phobius"/>
    </source>
</evidence>
<dbReference type="Gene3D" id="3.80.10.10">
    <property type="entry name" value="Ribonuclease Inhibitor"/>
    <property type="match status" value="1"/>
</dbReference>
<dbReference type="Gene3D" id="3.30.710.10">
    <property type="entry name" value="Potassium Channel Kv1.1, Chain A"/>
    <property type="match status" value="1"/>
</dbReference>
<dbReference type="SUPFAM" id="SSF54695">
    <property type="entry name" value="POZ domain"/>
    <property type="match status" value="1"/>
</dbReference>
<evidence type="ECO:0000313" key="4">
    <source>
        <dbReference type="Proteomes" id="UP000652761"/>
    </source>
</evidence>
<feature type="transmembrane region" description="Helical" evidence="2">
    <location>
        <begin position="475"/>
        <end position="499"/>
    </location>
</feature>
<dbReference type="Proteomes" id="UP000652761">
    <property type="component" value="Unassembled WGS sequence"/>
</dbReference>
<keyword evidence="2" id="KW-1133">Transmembrane helix</keyword>
<proteinExistence type="predicted"/>
<name>A0A843U549_COLES</name>
<evidence type="ECO:0000256" key="1">
    <source>
        <dbReference type="ARBA" id="ARBA00004906"/>
    </source>
</evidence>
<evidence type="ECO:0008006" key="5">
    <source>
        <dbReference type="Google" id="ProtNLM"/>
    </source>
</evidence>